<gene>
    <name evidence="10" type="ORF">scyTo_0018615</name>
</gene>
<dbReference type="EMBL" id="BFAA01013133">
    <property type="protein sequence ID" value="GCB78520.1"/>
    <property type="molecule type" value="Genomic_DNA"/>
</dbReference>
<dbReference type="InterPro" id="IPR027756">
    <property type="entry name" value="Ovo-like"/>
</dbReference>
<evidence type="ECO:0000259" key="9">
    <source>
        <dbReference type="PROSITE" id="PS50157"/>
    </source>
</evidence>
<evidence type="ECO:0000256" key="4">
    <source>
        <dbReference type="ARBA" id="ARBA00022737"/>
    </source>
</evidence>
<keyword evidence="3" id="KW-0479">Metal-binding</keyword>
<protein>
    <recommendedName>
        <fullName evidence="9">C2H2-type domain-containing protein</fullName>
    </recommendedName>
</protein>
<dbReference type="GO" id="GO:0008270">
    <property type="term" value="F:zinc ion binding"/>
    <property type="evidence" value="ECO:0007669"/>
    <property type="project" value="UniProtKB-KW"/>
</dbReference>
<dbReference type="GO" id="GO:0051241">
    <property type="term" value="P:negative regulation of multicellular organismal process"/>
    <property type="evidence" value="ECO:0007669"/>
    <property type="project" value="UniProtKB-ARBA"/>
</dbReference>
<keyword evidence="7" id="KW-0539">Nucleus</keyword>
<feature type="domain" description="C2H2-type" evidence="9">
    <location>
        <begin position="126"/>
        <end position="153"/>
    </location>
</feature>
<dbReference type="SUPFAM" id="SSF57667">
    <property type="entry name" value="beta-beta-alpha zinc fingers"/>
    <property type="match status" value="1"/>
</dbReference>
<keyword evidence="4" id="KW-0677">Repeat</keyword>
<feature type="domain" description="C2H2-type" evidence="9">
    <location>
        <begin position="193"/>
        <end position="220"/>
    </location>
</feature>
<dbReference type="GO" id="GO:0000978">
    <property type="term" value="F:RNA polymerase II cis-regulatory region sequence-specific DNA binding"/>
    <property type="evidence" value="ECO:0007669"/>
    <property type="project" value="TreeGrafter"/>
</dbReference>
<proteinExistence type="inferred from homology"/>
<comment type="caution">
    <text evidence="10">The sequence shown here is derived from an EMBL/GenBank/DDBJ whole genome shotgun (WGS) entry which is preliminary data.</text>
</comment>
<dbReference type="STRING" id="75743.A0A401PZL0"/>
<accession>A0A401PZL0</accession>
<comment type="subcellular location">
    <subcellularLocation>
        <location evidence="1">Nucleus</location>
    </subcellularLocation>
</comment>
<dbReference type="GO" id="GO:0045892">
    <property type="term" value="P:negative regulation of DNA-templated transcription"/>
    <property type="evidence" value="ECO:0007669"/>
    <property type="project" value="UniProtKB-ARBA"/>
</dbReference>
<evidence type="ECO:0000313" key="11">
    <source>
        <dbReference type="Proteomes" id="UP000288216"/>
    </source>
</evidence>
<evidence type="ECO:0000256" key="1">
    <source>
        <dbReference type="ARBA" id="ARBA00004123"/>
    </source>
</evidence>
<dbReference type="FunFam" id="3.30.160.60:FF:000452">
    <property type="entry name" value="Transcription factor Ovo-like 2"/>
    <property type="match status" value="1"/>
</dbReference>
<dbReference type="GO" id="GO:0005634">
    <property type="term" value="C:nucleus"/>
    <property type="evidence" value="ECO:0007669"/>
    <property type="project" value="UniProtKB-SubCell"/>
</dbReference>
<evidence type="ECO:0000256" key="7">
    <source>
        <dbReference type="ARBA" id="ARBA00023242"/>
    </source>
</evidence>
<dbReference type="GO" id="GO:0045616">
    <property type="term" value="P:regulation of keratinocyte differentiation"/>
    <property type="evidence" value="ECO:0007669"/>
    <property type="project" value="UniProtKB-ARBA"/>
</dbReference>
<feature type="domain" description="C2H2-type" evidence="9">
    <location>
        <begin position="154"/>
        <end position="182"/>
    </location>
</feature>
<dbReference type="Proteomes" id="UP000288216">
    <property type="component" value="Unassembled WGS sequence"/>
</dbReference>
<keyword evidence="5 8" id="KW-0863">Zinc-finger</keyword>
<dbReference type="GO" id="GO:0009968">
    <property type="term" value="P:negative regulation of signal transduction"/>
    <property type="evidence" value="ECO:0007669"/>
    <property type="project" value="UniProtKB-ARBA"/>
</dbReference>
<evidence type="ECO:0000256" key="2">
    <source>
        <dbReference type="ARBA" id="ARBA00006991"/>
    </source>
</evidence>
<dbReference type="InterPro" id="IPR036236">
    <property type="entry name" value="Znf_C2H2_sf"/>
</dbReference>
<dbReference type="PROSITE" id="PS50157">
    <property type="entry name" value="ZINC_FINGER_C2H2_2"/>
    <property type="match status" value="4"/>
</dbReference>
<dbReference type="PANTHER" id="PTHR10032">
    <property type="entry name" value="ZINC FINGER PROTEIN WITH KRAB AND SCAN DOMAINS"/>
    <property type="match status" value="1"/>
</dbReference>
<dbReference type="GO" id="GO:0045596">
    <property type="term" value="P:negative regulation of cell differentiation"/>
    <property type="evidence" value="ECO:0007669"/>
    <property type="project" value="UniProtKB-ARBA"/>
</dbReference>
<evidence type="ECO:0000256" key="3">
    <source>
        <dbReference type="ARBA" id="ARBA00022723"/>
    </source>
</evidence>
<dbReference type="PROSITE" id="PS00028">
    <property type="entry name" value="ZINC_FINGER_C2H2_1"/>
    <property type="match status" value="3"/>
</dbReference>
<dbReference type="AlphaFoldDB" id="A0A401PZL0"/>
<evidence type="ECO:0000256" key="8">
    <source>
        <dbReference type="PROSITE-ProRule" id="PRU00042"/>
    </source>
</evidence>
<dbReference type="FunFam" id="3.30.160.60:FF:001250">
    <property type="entry name" value="putative transcription factor ovo-like protein 3"/>
    <property type="match status" value="1"/>
</dbReference>
<comment type="similarity">
    <text evidence="2">Belongs to the krueppel C2H2-type zinc-finger protein family.</text>
</comment>
<dbReference type="OrthoDB" id="6508643at2759"/>
<dbReference type="PANTHER" id="PTHR10032:SF273">
    <property type="entry name" value="OVO LIKE ZINC FINGER 3"/>
    <property type="match status" value="1"/>
</dbReference>
<dbReference type="GO" id="GO:0009913">
    <property type="term" value="P:epidermal cell differentiation"/>
    <property type="evidence" value="ECO:0007669"/>
    <property type="project" value="TreeGrafter"/>
</dbReference>
<organism evidence="10 11">
    <name type="scientific">Scyliorhinus torazame</name>
    <name type="common">Cloudy catshark</name>
    <name type="synonym">Catulus torazame</name>
    <dbReference type="NCBI Taxonomy" id="75743"/>
    <lineage>
        <taxon>Eukaryota</taxon>
        <taxon>Metazoa</taxon>
        <taxon>Chordata</taxon>
        <taxon>Craniata</taxon>
        <taxon>Vertebrata</taxon>
        <taxon>Chondrichthyes</taxon>
        <taxon>Elasmobranchii</taxon>
        <taxon>Galeomorphii</taxon>
        <taxon>Galeoidea</taxon>
        <taxon>Carcharhiniformes</taxon>
        <taxon>Scyliorhinidae</taxon>
        <taxon>Scyliorhinus</taxon>
    </lineage>
</organism>
<keyword evidence="6" id="KW-0862">Zinc</keyword>
<reference evidence="10 11" key="1">
    <citation type="journal article" date="2018" name="Nat. Ecol. Evol.">
        <title>Shark genomes provide insights into elasmobranch evolution and the origin of vertebrates.</title>
        <authorList>
            <person name="Hara Y"/>
            <person name="Yamaguchi K"/>
            <person name="Onimaru K"/>
            <person name="Kadota M"/>
            <person name="Koyanagi M"/>
            <person name="Keeley SD"/>
            <person name="Tatsumi K"/>
            <person name="Tanaka K"/>
            <person name="Motone F"/>
            <person name="Kageyama Y"/>
            <person name="Nozu R"/>
            <person name="Adachi N"/>
            <person name="Nishimura O"/>
            <person name="Nakagawa R"/>
            <person name="Tanegashima C"/>
            <person name="Kiyatake I"/>
            <person name="Matsumoto R"/>
            <person name="Murakumo K"/>
            <person name="Nishida K"/>
            <person name="Terakita A"/>
            <person name="Kuratani S"/>
            <person name="Sato K"/>
            <person name="Hyodo S Kuraku.S."/>
        </authorList>
    </citation>
    <scope>NUCLEOTIDE SEQUENCE [LARGE SCALE GENOMIC DNA]</scope>
</reference>
<dbReference type="Pfam" id="PF13465">
    <property type="entry name" value="zf-H2C2_2"/>
    <property type="match status" value="1"/>
</dbReference>
<feature type="domain" description="C2H2-type" evidence="9">
    <location>
        <begin position="98"/>
        <end position="125"/>
    </location>
</feature>
<keyword evidence="11" id="KW-1185">Reference proteome</keyword>
<name>A0A401PZL0_SCYTO</name>
<evidence type="ECO:0000313" key="10">
    <source>
        <dbReference type="EMBL" id="GCB78520.1"/>
    </source>
</evidence>
<evidence type="ECO:0000256" key="5">
    <source>
        <dbReference type="ARBA" id="ARBA00022771"/>
    </source>
</evidence>
<evidence type="ECO:0000256" key="6">
    <source>
        <dbReference type="ARBA" id="ARBA00022833"/>
    </source>
</evidence>
<dbReference type="GO" id="GO:0000981">
    <property type="term" value="F:DNA-binding transcription factor activity, RNA polymerase II-specific"/>
    <property type="evidence" value="ECO:0007669"/>
    <property type="project" value="TreeGrafter"/>
</dbReference>
<dbReference type="Gene3D" id="3.30.160.60">
    <property type="entry name" value="Classic Zinc Finger"/>
    <property type="match status" value="2"/>
</dbReference>
<dbReference type="SMART" id="SM00355">
    <property type="entry name" value="ZnF_C2H2"/>
    <property type="match status" value="4"/>
</dbReference>
<dbReference type="OMA" id="PPNWDHL"/>
<dbReference type="InterPro" id="IPR013087">
    <property type="entry name" value="Znf_C2H2_type"/>
</dbReference>
<dbReference type="GO" id="GO:0010837">
    <property type="term" value="P:regulation of keratinocyte proliferation"/>
    <property type="evidence" value="ECO:0007669"/>
    <property type="project" value="UniProtKB-ARBA"/>
</dbReference>
<sequence>MPRSFLVKKRHRKCDRRHWGSISDDQRGDFYIPECLDTCALDKHQPLPHPNTPMSGKDKMQSPWVESFAKGLYGIAHAEEQPELGKAKVRSADTQGNFLCYSCNKVFPLQRMLTRHLKCHSSLKKHICRFCSKGFNDTFDLKRHMRTHTGIRPYKCDRCEKAFTQRCSLESHLKKIHSVHQTYAYRERRSKIFVCEDCGFTSSQGETYFLHLRGHHPTSPLLRRYLRKQSASFQSRLSMLFFPHFD</sequence>